<dbReference type="GeneTree" id="ENSGT00940000163513"/>
<comment type="function">
    <text evidence="1">May be involved in transcriptional regulation.</text>
</comment>
<feature type="domain" description="C2H2-type" evidence="22">
    <location>
        <begin position="752"/>
        <end position="779"/>
    </location>
</feature>
<evidence type="ECO:0000259" key="22">
    <source>
        <dbReference type="PROSITE" id="PS50157"/>
    </source>
</evidence>
<dbReference type="GO" id="GO:0016020">
    <property type="term" value="C:membrane"/>
    <property type="evidence" value="ECO:0007669"/>
    <property type="project" value="UniProtKB-SubCell"/>
</dbReference>
<keyword evidence="17" id="KW-0804">Transcription</keyword>
<dbReference type="Ensembl" id="ENSCCRT00000062186.2">
    <property type="protein sequence ID" value="ENSCCRP00000057369.2"/>
    <property type="gene ID" value="ENSCCRG00000030754.2"/>
</dbReference>
<dbReference type="PANTHER" id="PTHR24393">
    <property type="entry name" value="ZINC FINGER PROTEIN"/>
    <property type="match status" value="1"/>
</dbReference>
<feature type="domain" description="C2H2-type" evidence="22">
    <location>
        <begin position="721"/>
        <end position="743"/>
    </location>
</feature>
<feature type="domain" description="C2H2-type" evidence="22">
    <location>
        <begin position="901"/>
        <end position="928"/>
    </location>
</feature>
<keyword evidence="7 21" id="KW-0812">Transmembrane</keyword>
<dbReference type="CDD" id="cd11657">
    <property type="entry name" value="TIN2_N"/>
    <property type="match status" value="1"/>
</dbReference>
<name>A0A8C1HKT9_CYPCA</name>
<dbReference type="FunFam" id="3.30.160.60:FF:000446">
    <property type="entry name" value="Zinc finger protein"/>
    <property type="match status" value="1"/>
</dbReference>
<keyword evidence="12" id="KW-0862">Zinc</keyword>
<keyword evidence="8" id="KW-0479">Metal-binding</keyword>
<keyword evidence="13 21" id="KW-1133">Transmembrane helix</keyword>
<dbReference type="FunFam" id="3.30.160.60:FF:001465">
    <property type="entry name" value="Zinc finger protein 560"/>
    <property type="match status" value="1"/>
</dbReference>
<dbReference type="PROSITE" id="PS00028">
    <property type="entry name" value="ZINC_FINGER_C2H2_1"/>
    <property type="match status" value="12"/>
</dbReference>
<dbReference type="GO" id="GO:0000978">
    <property type="term" value="F:RNA polymerase II cis-regulatory region sequence-specific DNA binding"/>
    <property type="evidence" value="ECO:0007669"/>
    <property type="project" value="TreeGrafter"/>
</dbReference>
<accession>A0A8C1HKT9</accession>
<feature type="domain" description="C2H2-type" evidence="22">
    <location>
        <begin position="789"/>
        <end position="816"/>
    </location>
</feature>
<comment type="similarity">
    <text evidence="5">Belongs to the krueppel C2H2-type zinc-finger protein family.</text>
</comment>
<evidence type="ECO:0000256" key="16">
    <source>
        <dbReference type="ARBA" id="ARBA00023136"/>
    </source>
</evidence>
<dbReference type="FunFam" id="3.30.160.60:FF:000538">
    <property type="entry name" value="zinc finger protein 853"/>
    <property type="match status" value="1"/>
</dbReference>
<dbReference type="SMART" id="SM00355">
    <property type="entry name" value="ZnF_C2H2"/>
    <property type="match status" value="13"/>
</dbReference>
<dbReference type="PROSITE" id="PS50157">
    <property type="entry name" value="ZINC_FINGER_C2H2_2"/>
    <property type="match status" value="13"/>
</dbReference>
<evidence type="ECO:0000256" key="12">
    <source>
        <dbReference type="ARBA" id="ARBA00022833"/>
    </source>
</evidence>
<feature type="domain" description="C2H2-type" evidence="22">
    <location>
        <begin position="845"/>
        <end position="872"/>
    </location>
</feature>
<feature type="domain" description="C2H2-type" evidence="22">
    <location>
        <begin position="929"/>
        <end position="956"/>
    </location>
</feature>
<dbReference type="GO" id="GO:0008270">
    <property type="term" value="F:zinc ion binding"/>
    <property type="evidence" value="ECO:0007669"/>
    <property type="project" value="UniProtKB-KW"/>
</dbReference>
<evidence type="ECO:0000256" key="7">
    <source>
        <dbReference type="ARBA" id="ARBA00022692"/>
    </source>
</evidence>
<evidence type="ECO:0000256" key="10">
    <source>
        <dbReference type="ARBA" id="ARBA00022771"/>
    </source>
</evidence>
<evidence type="ECO:0000256" key="1">
    <source>
        <dbReference type="ARBA" id="ARBA00003767"/>
    </source>
</evidence>
<evidence type="ECO:0000256" key="4">
    <source>
        <dbReference type="ARBA" id="ARBA00004906"/>
    </source>
</evidence>
<organism evidence="23 24">
    <name type="scientific">Cyprinus carpio carpio</name>
    <dbReference type="NCBI Taxonomy" id="630221"/>
    <lineage>
        <taxon>Eukaryota</taxon>
        <taxon>Metazoa</taxon>
        <taxon>Chordata</taxon>
        <taxon>Craniata</taxon>
        <taxon>Vertebrata</taxon>
        <taxon>Euteleostomi</taxon>
        <taxon>Actinopterygii</taxon>
        <taxon>Neopterygii</taxon>
        <taxon>Teleostei</taxon>
        <taxon>Ostariophysi</taxon>
        <taxon>Cypriniformes</taxon>
        <taxon>Cyprinidae</taxon>
        <taxon>Cyprininae</taxon>
        <taxon>Cyprinus</taxon>
    </lineage>
</organism>
<protein>
    <recommendedName>
        <fullName evidence="22">C2H2-type domain-containing protein</fullName>
    </recommendedName>
</protein>
<comment type="similarity">
    <text evidence="6">Belongs to the TMEM19 family.</text>
</comment>
<dbReference type="Pfam" id="PF13912">
    <property type="entry name" value="zf-C2H2_6"/>
    <property type="match status" value="1"/>
</dbReference>
<dbReference type="Gene3D" id="3.30.160.60">
    <property type="entry name" value="Classic Zinc Finger"/>
    <property type="match status" value="11"/>
</dbReference>
<reference evidence="23" key="1">
    <citation type="submission" date="2025-08" db="UniProtKB">
        <authorList>
            <consortium name="Ensembl"/>
        </authorList>
    </citation>
    <scope>IDENTIFICATION</scope>
</reference>
<dbReference type="GO" id="GO:0032502">
    <property type="term" value="P:developmental process"/>
    <property type="evidence" value="ECO:0007669"/>
    <property type="project" value="UniProtKB-ARBA"/>
</dbReference>
<evidence type="ECO:0000313" key="23">
    <source>
        <dbReference type="Ensembl" id="ENSCCRP00000057369.2"/>
    </source>
</evidence>
<reference evidence="23" key="2">
    <citation type="submission" date="2025-09" db="UniProtKB">
        <authorList>
            <consortium name="Ensembl"/>
        </authorList>
    </citation>
    <scope>IDENTIFICATION</scope>
</reference>
<feature type="transmembrane region" description="Helical" evidence="21">
    <location>
        <begin position="225"/>
        <end position="247"/>
    </location>
</feature>
<keyword evidence="14" id="KW-0805">Transcription regulation</keyword>
<dbReference type="FunFam" id="3.30.160.60:FF:000097">
    <property type="entry name" value="Zinc finger protein"/>
    <property type="match status" value="1"/>
</dbReference>
<dbReference type="InterPro" id="IPR036236">
    <property type="entry name" value="Znf_C2H2_sf"/>
</dbReference>
<evidence type="ECO:0000256" key="5">
    <source>
        <dbReference type="ARBA" id="ARBA00006991"/>
    </source>
</evidence>
<dbReference type="PANTHER" id="PTHR24393:SF15">
    <property type="entry name" value="IP01243P-RELATED"/>
    <property type="match status" value="1"/>
</dbReference>
<evidence type="ECO:0000256" key="11">
    <source>
        <dbReference type="ARBA" id="ARBA00022786"/>
    </source>
</evidence>
<feature type="transmembrane region" description="Helical" evidence="21">
    <location>
        <begin position="20"/>
        <end position="41"/>
    </location>
</feature>
<dbReference type="FunFam" id="3.30.160.60:FF:000110">
    <property type="entry name" value="Zinc finger protein-like"/>
    <property type="match status" value="1"/>
</dbReference>
<dbReference type="Pfam" id="PF01940">
    <property type="entry name" value="DUF92"/>
    <property type="match status" value="1"/>
</dbReference>
<dbReference type="InterPro" id="IPR029400">
    <property type="entry name" value="TINF2_N"/>
</dbReference>
<feature type="compositionally biased region" description="Basic and acidic residues" evidence="20">
    <location>
        <begin position="565"/>
        <end position="576"/>
    </location>
</feature>
<evidence type="ECO:0000256" key="13">
    <source>
        <dbReference type="ARBA" id="ARBA00022989"/>
    </source>
</evidence>
<dbReference type="Pfam" id="PF00096">
    <property type="entry name" value="zf-C2H2"/>
    <property type="match status" value="6"/>
</dbReference>
<feature type="domain" description="C2H2-type" evidence="22">
    <location>
        <begin position="693"/>
        <end position="720"/>
    </location>
</feature>
<dbReference type="GO" id="GO:0005634">
    <property type="term" value="C:nucleus"/>
    <property type="evidence" value="ECO:0007669"/>
    <property type="project" value="UniProtKB-SubCell"/>
</dbReference>
<evidence type="ECO:0000256" key="6">
    <source>
        <dbReference type="ARBA" id="ARBA00009012"/>
    </source>
</evidence>
<evidence type="ECO:0000256" key="2">
    <source>
        <dbReference type="ARBA" id="ARBA00004123"/>
    </source>
</evidence>
<dbReference type="GO" id="GO:0001228">
    <property type="term" value="F:DNA-binding transcription activator activity, RNA polymerase II-specific"/>
    <property type="evidence" value="ECO:0007669"/>
    <property type="project" value="TreeGrafter"/>
</dbReference>
<comment type="subcellular location">
    <subcellularLocation>
        <location evidence="3">Membrane</location>
        <topology evidence="3">Multi-pass membrane protein</topology>
    </subcellularLocation>
    <subcellularLocation>
        <location evidence="2">Nucleus</location>
    </subcellularLocation>
</comment>
<evidence type="ECO:0000256" key="8">
    <source>
        <dbReference type="ARBA" id="ARBA00022723"/>
    </source>
</evidence>
<dbReference type="Pfam" id="PF14973">
    <property type="entry name" value="TINF2_N"/>
    <property type="match status" value="1"/>
</dbReference>
<keyword evidence="15" id="KW-0238">DNA-binding</keyword>
<feature type="domain" description="C2H2-type" evidence="22">
    <location>
        <begin position="637"/>
        <end position="664"/>
    </location>
</feature>
<feature type="transmembrane region" description="Helical" evidence="21">
    <location>
        <begin position="83"/>
        <end position="107"/>
    </location>
</feature>
<keyword evidence="9" id="KW-0677">Repeat</keyword>
<feature type="compositionally biased region" description="Polar residues" evidence="20">
    <location>
        <begin position="577"/>
        <end position="597"/>
    </location>
</feature>
<proteinExistence type="inferred from homology"/>
<feature type="domain" description="C2H2-type" evidence="22">
    <location>
        <begin position="873"/>
        <end position="900"/>
    </location>
</feature>
<evidence type="ECO:0000256" key="9">
    <source>
        <dbReference type="ARBA" id="ARBA00022737"/>
    </source>
</evidence>
<evidence type="ECO:0000313" key="24">
    <source>
        <dbReference type="Proteomes" id="UP001108240"/>
    </source>
</evidence>
<feature type="transmembrane region" description="Helical" evidence="21">
    <location>
        <begin position="259"/>
        <end position="281"/>
    </location>
</feature>
<keyword evidence="10 19" id="KW-0863">Zinc-finger</keyword>
<feature type="domain" description="C2H2-type" evidence="22">
    <location>
        <begin position="985"/>
        <end position="1009"/>
    </location>
</feature>
<dbReference type="InterPro" id="IPR002794">
    <property type="entry name" value="DUF92_TMEM19"/>
</dbReference>
<evidence type="ECO:0000256" key="3">
    <source>
        <dbReference type="ARBA" id="ARBA00004141"/>
    </source>
</evidence>
<dbReference type="Pfam" id="PF13894">
    <property type="entry name" value="zf-C2H2_4"/>
    <property type="match status" value="1"/>
</dbReference>
<keyword evidence="18" id="KW-0539">Nucleus</keyword>
<keyword evidence="24" id="KW-1185">Reference proteome</keyword>
<evidence type="ECO:0000256" key="21">
    <source>
        <dbReference type="SAM" id="Phobius"/>
    </source>
</evidence>
<keyword evidence="11" id="KW-0833">Ubl conjugation pathway</keyword>
<dbReference type="FunFam" id="3.30.160.60:FF:001602">
    <property type="entry name" value="Zinc finger protein 490"/>
    <property type="match status" value="1"/>
</dbReference>
<sequence>MNMQFEDGIFTKDYIRTMAYMMVLCFTLAISLSFWVLSITASTYYGTLQPVSPWRWLFSVLVPLFITFRAFKRKNLDHGGAVGAMLVGFVLTMANMSFFGALLTFFVTSSKLTKWKRDIKKQIDSDYKEGGQRNWLQVFCNGGVPTELALLYMIEVGPGEIPVDFGKQYSASWICLSLLGALACSTGDTWASEVGPVLSKRKPRLITTWKDVPAGTNGGVTPVGLVASVLGGGTVGTAYYFMQLLLVKDLHLAVPQWPIILYGAIAGLLGSLLDSFLGATMQYSESVPPLSSLRLLVSPLRLTSAFMWQVVKDQNVEQFGKLEEFVSVMTNLVPELLSRRQRATLIVGLRAKMILEMCRGELPADLCTVKSHIHQIQTADLLKVSDTDMESLQDSVLQLVLSLLEDSMKREYFFQEVFPIEYGPDFDKALQVLVGFFLSRLEQLLPVPNFKQLSLLLNCHPGELDVCVDSVCKLHNLLSLLQMDVCGTLDKNVLPSIVEDRIVSSLSLPPVGDSVILNQHNNNGTLLPIDSENLPNQQHGVDKETVTVDRNVQNVGSSLSSESSESYRDSDGEKEANSNVDELQWTNSEEPSVPSSTDDAHRGDLIFQTAGPLQQPSLDTFPNTPSKGFHYAGRTVHKCQQCTKYFIYLSDLVKHQEIHTQAGTQECPQCGQVFDDSAQLVSHRSTNCNSRVFKCIKCTAHFRSLRTLYRHNRVHKEKTTHKCPECGRLFTSLSRLVGHRRTHRTPTVKRNYTCKQCNETFGSYRASLIHQKIHKVKDVRPSKPERQPGKCRFCDLTFNVDSELRSHLKTHAEFRPYICDQCGKCFSANSSLLAHLSNHTGEKPLLCSQCGKRFYSKNQLKSHMRCHSGERPHVCPYCEKQFSMSGNLKIHIRIHTGEKPYVCHQCGKGFVSAGCLQVHLRSHTGEKPYQCKICGRKFVVSSHLTAHMCFHTGERPHCCLQCGKRFIRRYDLSKHMYTHIGKRPFPCPLCPKAYTCRTHLNRHMKSHSV</sequence>
<evidence type="ECO:0000256" key="14">
    <source>
        <dbReference type="ARBA" id="ARBA00023015"/>
    </source>
</evidence>
<feature type="domain" description="C2H2-type" evidence="22">
    <location>
        <begin position="665"/>
        <end position="692"/>
    </location>
</feature>
<dbReference type="InterPro" id="IPR013087">
    <property type="entry name" value="Znf_C2H2_type"/>
</dbReference>
<dbReference type="SUPFAM" id="SSF57667">
    <property type="entry name" value="beta-beta-alpha zinc fingers"/>
    <property type="match status" value="7"/>
</dbReference>
<feature type="transmembrane region" description="Helical" evidence="21">
    <location>
        <begin position="53"/>
        <end position="71"/>
    </location>
</feature>
<dbReference type="FunFam" id="3.30.160.60:FF:000202">
    <property type="entry name" value="Zinc finger protein 574"/>
    <property type="match status" value="1"/>
</dbReference>
<feature type="region of interest" description="Disordered" evidence="20">
    <location>
        <begin position="545"/>
        <end position="602"/>
    </location>
</feature>
<feature type="domain" description="C2H2-type" evidence="22">
    <location>
        <begin position="817"/>
        <end position="844"/>
    </location>
</feature>
<dbReference type="AlphaFoldDB" id="A0A8C1HKT9"/>
<evidence type="ECO:0000256" key="20">
    <source>
        <dbReference type="SAM" id="MobiDB-lite"/>
    </source>
</evidence>
<evidence type="ECO:0000256" key="15">
    <source>
        <dbReference type="ARBA" id="ARBA00023125"/>
    </source>
</evidence>
<comment type="pathway">
    <text evidence="4">Protein modification; protein ubiquitination.</text>
</comment>
<evidence type="ECO:0000256" key="18">
    <source>
        <dbReference type="ARBA" id="ARBA00023242"/>
    </source>
</evidence>
<keyword evidence="16 21" id="KW-0472">Membrane</keyword>
<dbReference type="GO" id="GO:0000122">
    <property type="term" value="P:negative regulation of transcription by RNA polymerase II"/>
    <property type="evidence" value="ECO:0007669"/>
    <property type="project" value="UniProtKB-ARBA"/>
</dbReference>
<feature type="domain" description="C2H2-type" evidence="22">
    <location>
        <begin position="957"/>
        <end position="984"/>
    </location>
</feature>
<evidence type="ECO:0000256" key="19">
    <source>
        <dbReference type="PROSITE-ProRule" id="PRU00042"/>
    </source>
</evidence>
<evidence type="ECO:0000256" key="17">
    <source>
        <dbReference type="ARBA" id="ARBA00023163"/>
    </source>
</evidence>
<dbReference type="Proteomes" id="UP001108240">
    <property type="component" value="Unplaced"/>
</dbReference>